<name>A0AAN6T032_9PEZI</name>
<sequence length="223" mass="24037">MALRGPSDLPRLRVLTVCHTRSTYTTLFAASQTLTLILRPDVSLRHPTSLLAQGLAAGKVPREAILRCNNLAIQDGGGSWMLSVAIRQMMLGGHKGIEACNRLVKTEVPVVQRIDGLSGRTAKLPWPPAYTLPVDAMAGGAARKLDWTAADSRLEGWALQHGAKTFPSPLVSKCSNLNINLSSEVTAVVILQRVVHLPKRAAIHDAETICGEDVRLGKPAKFL</sequence>
<gene>
    <name evidence="1" type="ORF">N658DRAFT_487945</name>
</gene>
<evidence type="ECO:0000313" key="1">
    <source>
        <dbReference type="EMBL" id="KAK4099177.1"/>
    </source>
</evidence>
<reference evidence="1" key="2">
    <citation type="submission" date="2023-05" db="EMBL/GenBank/DDBJ databases">
        <authorList>
            <consortium name="Lawrence Berkeley National Laboratory"/>
            <person name="Steindorff A."/>
            <person name="Hensen N."/>
            <person name="Bonometti L."/>
            <person name="Westerberg I."/>
            <person name="Brannstrom I.O."/>
            <person name="Guillou S."/>
            <person name="Cros-Aarteil S."/>
            <person name="Calhoun S."/>
            <person name="Haridas S."/>
            <person name="Kuo A."/>
            <person name="Mondo S."/>
            <person name="Pangilinan J."/>
            <person name="Riley R."/>
            <person name="Labutti K."/>
            <person name="Andreopoulos B."/>
            <person name="Lipzen A."/>
            <person name="Chen C."/>
            <person name="Yanf M."/>
            <person name="Daum C."/>
            <person name="Ng V."/>
            <person name="Clum A."/>
            <person name="Ohm R."/>
            <person name="Martin F."/>
            <person name="Silar P."/>
            <person name="Natvig D."/>
            <person name="Lalanne C."/>
            <person name="Gautier V."/>
            <person name="Ament-Velasquez S.L."/>
            <person name="Kruys A."/>
            <person name="Hutchinson M.I."/>
            <person name="Powell A.J."/>
            <person name="Barry K."/>
            <person name="Miller A.N."/>
            <person name="Grigoriev I.V."/>
            <person name="Debuchy R."/>
            <person name="Gladieux P."/>
            <person name="Thoren M.H."/>
            <person name="Johannesson H."/>
        </authorList>
    </citation>
    <scope>NUCLEOTIDE SEQUENCE</scope>
    <source>
        <strain evidence="1">CBS 757.83</strain>
    </source>
</reference>
<proteinExistence type="predicted"/>
<protein>
    <submittedName>
        <fullName evidence="1">Uncharacterized protein</fullName>
    </submittedName>
</protein>
<dbReference type="AlphaFoldDB" id="A0AAN6T032"/>
<accession>A0AAN6T032</accession>
<keyword evidence="2" id="KW-1185">Reference proteome</keyword>
<evidence type="ECO:0000313" key="2">
    <source>
        <dbReference type="Proteomes" id="UP001305647"/>
    </source>
</evidence>
<reference evidence="1" key="1">
    <citation type="journal article" date="2023" name="Mol. Phylogenet. Evol.">
        <title>Genome-scale phylogeny and comparative genomics of the fungal order Sordariales.</title>
        <authorList>
            <person name="Hensen N."/>
            <person name="Bonometti L."/>
            <person name="Westerberg I."/>
            <person name="Brannstrom I.O."/>
            <person name="Guillou S."/>
            <person name="Cros-Aarteil S."/>
            <person name="Calhoun S."/>
            <person name="Haridas S."/>
            <person name="Kuo A."/>
            <person name="Mondo S."/>
            <person name="Pangilinan J."/>
            <person name="Riley R."/>
            <person name="LaButti K."/>
            <person name="Andreopoulos B."/>
            <person name="Lipzen A."/>
            <person name="Chen C."/>
            <person name="Yan M."/>
            <person name="Daum C."/>
            <person name="Ng V."/>
            <person name="Clum A."/>
            <person name="Steindorff A."/>
            <person name="Ohm R.A."/>
            <person name="Martin F."/>
            <person name="Silar P."/>
            <person name="Natvig D.O."/>
            <person name="Lalanne C."/>
            <person name="Gautier V."/>
            <person name="Ament-Velasquez S.L."/>
            <person name="Kruys A."/>
            <person name="Hutchinson M.I."/>
            <person name="Powell A.J."/>
            <person name="Barry K."/>
            <person name="Miller A.N."/>
            <person name="Grigoriev I.V."/>
            <person name="Debuchy R."/>
            <person name="Gladieux P."/>
            <person name="Hiltunen Thoren M."/>
            <person name="Johannesson H."/>
        </authorList>
    </citation>
    <scope>NUCLEOTIDE SEQUENCE</scope>
    <source>
        <strain evidence="1">CBS 757.83</strain>
    </source>
</reference>
<comment type="caution">
    <text evidence="1">The sequence shown here is derived from an EMBL/GenBank/DDBJ whole genome shotgun (WGS) entry which is preliminary data.</text>
</comment>
<organism evidence="1 2">
    <name type="scientific">Parathielavia hyrcaniae</name>
    <dbReference type="NCBI Taxonomy" id="113614"/>
    <lineage>
        <taxon>Eukaryota</taxon>
        <taxon>Fungi</taxon>
        <taxon>Dikarya</taxon>
        <taxon>Ascomycota</taxon>
        <taxon>Pezizomycotina</taxon>
        <taxon>Sordariomycetes</taxon>
        <taxon>Sordariomycetidae</taxon>
        <taxon>Sordariales</taxon>
        <taxon>Chaetomiaceae</taxon>
        <taxon>Parathielavia</taxon>
    </lineage>
</organism>
<dbReference type="EMBL" id="MU863652">
    <property type="protein sequence ID" value="KAK4099177.1"/>
    <property type="molecule type" value="Genomic_DNA"/>
</dbReference>
<dbReference type="Proteomes" id="UP001305647">
    <property type="component" value="Unassembled WGS sequence"/>
</dbReference>